<dbReference type="NCBIfam" id="TIGR00017">
    <property type="entry name" value="cmk"/>
    <property type="match status" value="1"/>
</dbReference>
<keyword evidence="4" id="KW-0547">Nucleotide-binding</keyword>
<keyword evidence="5" id="KW-0418">Kinase</keyword>
<evidence type="ECO:0000256" key="6">
    <source>
        <dbReference type="ARBA" id="ARBA00022840"/>
    </source>
</evidence>
<protein>
    <recommendedName>
        <fullName evidence="2">(d)CMP kinase</fullName>
        <ecNumber evidence="2">2.7.4.25</ecNumber>
    </recommendedName>
</protein>
<evidence type="ECO:0000313" key="11">
    <source>
        <dbReference type="Proteomes" id="UP000789508"/>
    </source>
</evidence>
<evidence type="ECO:0000256" key="3">
    <source>
        <dbReference type="ARBA" id="ARBA00022679"/>
    </source>
</evidence>
<evidence type="ECO:0000256" key="8">
    <source>
        <dbReference type="ARBA" id="ARBA00048478"/>
    </source>
</evidence>
<dbReference type="SUPFAM" id="SSF52540">
    <property type="entry name" value="P-loop containing nucleoside triphosphate hydrolases"/>
    <property type="match status" value="1"/>
</dbReference>
<dbReference type="Proteomes" id="UP000789508">
    <property type="component" value="Unassembled WGS sequence"/>
</dbReference>
<evidence type="ECO:0000256" key="1">
    <source>
        <dbReference type="ARBA" id="ARBA00009427"/>
    </source>
</evidence>
<dbReference type="InterPro" id="IPR003136">
    <property type="entry name" value="Cytidylate_kin"/>
</dbReference>
<evidence type="ECO:0000256" key="4">
    <source>
        <dbReference type="ARBA" id="ARBA00022741"/>
    </source>
</evidence>
<feature type="domain" description="Cytidylate kinase" evidence="9">
    <location>
        <begin position="16"/>
        <end position="245"/>
    </location>
</feature>
<name>A0A9N8ZCG3_9GLOM</name>
<dbReference type="InterPro" id="IPR011994">
    <property type="entry name" value="Cytidylate_kinase_dom"/>
</dbReference>
<organism evidence="10 11">
    <name type="scientific">Ambispora leptoticha</name>
    <dbReference type="NCBI Taxonomy" id="144679"/>
    <lineage>
        <taxon>Eukaryota</taxon>
        <taxon>Fungi</taxon>
        <taxon>Fungi incertae sedis</taxon>
        <taxon>Mucoromycota</taxon>
        <taxon>Glomeromycotina</taxon>
        <taxon>Glomeromycetes</taxon>
        <taxon>Archaeosporales</taxon>
        <taxon>Ambisporaceae</taxon>
        <taxon>Ambispora</taxon>
    </lineage>
</organism>
<dbReference type="EC" id="2.7.4.25" evidence="2"/>
<comment type="similarity">
    <text evidence="1">Belongs to the cytidylate kinase family. Type 1 subfamily.</text>
</comment>
<dbReference type="Pfam" id="PF02224">
    <property type="entry name" value="Cytidylate_kin"/>
    <property type="match status" value="1"/>
</dbReference>
<evidence type="ECO:0000256" key="2">
    <source>
        <dbReference type="ARBA" id="ARBA00012906"/>
    </source>
</evidence>
<dbReference type="CDD" id="cd02020">
    <property type="entry name" value="CMPK"/>
    <property type="match status" value="1"/>
</dbReference>
<dbReference type="GO" id="GO:0005829">
    <property type="term" value="C:cytosol"/>
    <property type="evidence" value="ECO:0007669"/>
    <property type="project" value="TreeGrafter"/>
</dbReference>
<dbReference type="AlphaFoldDB" id="A0A9N8ZCG3"/>
<evidence type="ECO:0000259" key="9">
    <source>
        <dbReference type="Pfam" id="PF02224"/>
    </source>
</evidence>
<dbReference type="InterPro" id="IPR027417">
    <property type="entry name" value="P-loop_NTPase"/>
</dbReference>
<comment type="catalytic activity">
    <reaction evidence="8">
        <text>CMP + ATP = CDP + ADP</text>
        <dbReference type="Rhea" id="RHEA:11600"/>
        <dbReference type="ChEBI" id="CHEBI:30616"/>
        <dbReference type="ChEBI" id="CHEBI:58069"/>
        <dbReference type="ChEBI" id="CHEBI:60377"/>
        <dbReference type="ChEBI" id="CHEBI:456216"/>
        <dbReference type="EC" id="2.7.4.25"/>
    </reaction>
</comment>
<evidence type="ECO:0000313" key="10">
    <source>
        <dbReference type="EMBL" id="CAG8484285.1"/>
    </source>
</evidence>
<dbReference type="GO" id="GO:0015949">
    <property type="term" value="P:nucleobase-containing small molecule interconversion"/>
    <property type="evidence" value="ECO:0007669"/>
    <property type="project" value="TreeGrafter"/>
</dbReference>
<evidence type="ECO:0000256" key="7">
    <source>
        <dbReference type="ARBA" id="ARBA00047615"/>
    </source>
</evidence>
<dbReference type="Gene3D" id="3.40.50.300">
    <property type="entry name" value="P-loop containing nucleotide triphosphate hydrolases"/>
    <property type="match status" value="1"/>
</dbReference>
<keyword evidence="11" id="KW-1185">Reference proteome</keyword>
<evidence type="ECO:0000256" key="5">
    <source>
        <dbReference type="ARBA" id="ARBA00022777"/>
    </source>
</evidence>
<gene>
    <name evidence="10" type="ORF">ALEPTO_LOCUS2652</name>
</gene>
<sequence length="270" mass="29906">MASRAAILPKLSIFKIAIDGPAASGKSTTSRYVAHRLGFMHIDSGAMYRAITLKALRQNIKFESHNGISHIINLAHNSSIQFATTKPIGSSGGDNAPQTMVYLDDEDVSADIRTMDVTRNVSFVAAIPEIRKVMLAKQRGYANSTNIDGVVMDGRDIGTVVLPDAQLKIFLTANANVRAMRRYEQLKLKDKKVVFEEILRDLEKRDKADLERKVSPLRKAIDAVVLDTTTLTLNEIVGKIIEMTNKLRNNAAQLSEVNSQLNELTKRTEI</sequence>
<dbReference type="PANTHER" id="PTHR21299">
    <property type="entry name" value="CYTIDYLATE KINASE/PANTOATE-BETA-ALANINE LIGASE"/>
    <property type="match status" value="1"/>
</dbReference>
<keyword evidence="3" id="KW-0808">Transferase</keyword>
<dbReference type="OrthoDB" id="10263145at2759"/>
<reference evidence="10" key="1">
    <citation type="submission" date="2021-06" db="EMBL/GenBank/DDBJ databases">
        <authorList>
            <person name="Kallberg Y."/>
            <person name="Tangrot J."/>
            <person name="Rosling A."/>
        </authorList>
    </citation>
    <scope>NUCLEOTIDE SEQUENCE</scope>
    <source>
        <strain evidence="10">FL130A</strain>
    </source>
</reference>
<comment type="catalytic activity">
    <reaction evidence="7">
        <text>dCMP + ATP = dCDP + ADP</text>
        <dbReference type="Rhea" id="RHEA:25094"/>
        <dbReference type="ChEBI" id="CHEBI:30616"/>
        <dbReference type="ChEBI" id="CHEBI:57566"/>
        <dbReference type="ChEBI" id="CHEBI:58593"/>
        <dbReference type="ChEBI" id="CHEBI:456216"/>
        <dbReference type="EC" id="2.7.4.25"/>
    </reaction>
</comment>
<dbReference type="EMBL" id="CAJVPS010000410">
    <property type="protein sequence ID" value="CAG8484285.1"/>
    <property type="molecule type" value="Genomic_DNA"/>
</dbReference>
<keyword evidence="6" id="KW-0067">ATP-binding</keyword>
<dbReference type="HAMAP" id="MF_00238">
    <property type="entry name" value="Cytidyl_kinase_type1"/>
    <property type="match status" value="1"/>
</dbReference>
<accession>A0A9N8ZCG3</accession>
<comment type="caution">
    <text evidence="10">The sequence shown here is derived from an EMBL/GenBank/DDBJ whole genome shotgun (WGS) entry which is preliminary data.</text>
</comment>
<dbReference type="PANTHER" id="PTHR21299:SF2">
    <property type="entry name" value="CYTIDYLATE KINASE"/>
    <property type="match status" value="1"/>
</dbReference>
<proteinExistence type="inferred from homology"/>
<dbReference type="GO" id="GO:0036431">
    <property type="term" value="F:dCMP kinase activity"/>
    <property type="evidence" value="ECO:0007669"/>
    <property type="project" value="InterPro"/>
</dbReference>
<dbReference type="GO" id="GO:0005524">
    <property type="term" value="F:ATP binding"/>
    <property type="evidence" value="ECO:0007669"/>
    <property type="project" value="UniProtKB-KW"/>
</dbReference>